<keyword evidence="2" id="KW-0812">Transmembrane</keyword>
<protein>
    <submittedName>
        <fullName evidence="5">TrkA-N domain protein</fullName>
    </submittedName>
</protein>
<dbReference type="PANTHER" id="PTHR43833:SF13">
    <property type="entry name" value="POTASSIUM CHANNEL PROTEIN 2-RELATED"/>
    <property type="match status" value="1"/>
</dbReference>
<dbReference type="AlphaFoldDB" id="A6UU65"/>
<dbReference type="Proteomes" id="UP000001106">
    <property type="component" value="Chromosome"/>
</dbReference>
<dbReference type="RefSeq" id="WP_011973169.1">
    <property type="nucleotide sequence ID" value="NC_009635.1"/>
</dbReference>
<dbReference type="PROSITE" id="PS51201">
    <property type="entry name" value="RCK_N"/>
    <property type="match status" value="1"/>
</dbReference>
<evidence type="ECO:0000256" key="2">
    <source>
        <dbReference type="SAM" id="Phobius"/>
    </source>
</evidence>
<dbReference type="SUPFAM" id="SSF116726">
    <property type="entry name" value="TrkA C-terminal domain-like"/>
    <property type="match status" value="1"/>
</dbReference>
<dbReference type="Pfam" id="PF02080">
    <property type="entry name" value="TrkA_C"/>
    <property type="match status" value="1"/>
</dbReference>
<dbReference type="STRING" id="419665.Maeo_0451"/>
<dbReference type="GO" id="GO:0005886">
    <property type="term" value="C:plasma membrane"/>
    <property type="evidence" value="ECO:0007669"/>
    <property type="project" value="UniProtKB-SubCell"/>
</dbReference>
<feature type="transmembrane region" description="Helical" evidence="2">
    <location>
        <begin position="7"/>
        <end position="27"/>
    </location>
</feature>
<accession>A6UU65</accession>
<feature type="transmembrane region" description="Helical" evidence="2">
    <location>
        <begin position="64"/>
        <end position="86"/>
    </location>
</feature>
<dbReference type="InterPro" id="IPR013099">
    <property type="entry name" value="K_chnl_dom"/>
</dbReference>
<reference evidence="5" key="1">
    <citation type="submission" date="2007-06" db="EMBL/GenBank/DDBJ databases">
        <title>Complete sequence of Methanococcus aeolicus Nankai-3.</title>
        <authorList>
            <consortium name="US DOE Joint Genome Institute"/>
            <person name="Copeland A."/>
            <person name="Lucas S."/>
            <person name="Lapidus A."/>
            <person name="Barry K."/>
            <person name="Glavina del Rio T."/>
            <person name="Dalin E."/>
            <person name="Tice H."/>
            <person name="Pitluck S."/>
            <person name="Chain P."/>
            <person name="Malfatti S."/>
            <person name="Shin M."/>
            <person name="Vergez L."/>
            <person name="Schmutz J."/>
            <person name="Larimer F."/>
            <person name="Land M."/>
            <person name="Hauser L."/>
            <person name="Kyrpides N."/>
            <person name="Lykidis A."/>
            <person name="Sieprawska-Lupa M."/>
            <person name="Whitman W.B."/>
            <person name="Richardson P."/>
        </authorList>
    </citation>
    <scope>NUCLEOTIDE SEQUENCE [LARGE SCALE GENOMIC DNA]</scope>
    <source>
        <strain evidence="5">Nankai-3</strain>
    </source>
</reference>
<dbReference type="SUPFAM" id="SSF51735">
    <property type="entry name" value="NAD(P)-binding Rossmann-fold domains"/>
    <property type="match status" value="1"/>
</dbReference>
<evidence type="ECO:0000259" key="3">
    <source>
        <dbReference type="PROSITE" id="PS51201"/>
    </source>
</evidence>
<dbReference type="HOGENOM" id="CLU_050982_0_1_2"/>
<dbReference type="KEGG" id="mae:Maeo_0451"/>
<dbReference type="Pfam" id="PF02254">
    <property type="entry name" value="TrkA_N"/>
    <property type="match status" value="1"/>
</dbReference>
<organism evidence="5 6">
    <name type="scientific">Methanococcus aeolicus (strain ATCC BAA-1280 / DSM 17508 / OCM 812 / Nankai-3)</name>
    <dbReference type="NCBI Taxonomy" id="419665"/>
    <lineage>
        <taxon>Archaea</taxon>
        <taxon>Methanobacteriati</taxon>
        <taxon>Methanobacteriota</taxon>
        <taxon>Methanomada group</taxon>
        <taxon>Methanococci</taxon>
        <taxon>Methanococcales</taxon>
        <taxon>Methanococcaceae</taxon>
        <taxon>Methanococcus</taxon>
    </lineage>
</organism>
<dbReference type="InterPro" id="IPR036721">
    <property type="entry name" value="RCK_C_sf"/>
</dbReference>
<dbReference type="Pfam" id="PF07885">
    <property type="entry name" value="Ion_trans_2"/>
    <property type="match status" value="1"/>
</dbReference>
<feature type="transmembrane region" description="Helical" evidence="2">
    <location>
        <begin position="33"/>
        <end position="52"/>
    </location>
</feature>
<evidence type="ECO:0000256" key="1">
    <source>
        <dbReference type="ARBA" id="ARBA00004651"/>
    </source>
</evidence>
<dbReference type="InterPro" id="IPR050721">
    <property type="entry name" value="Trk_Ktr_HKT_K-transport"/>
</dbReference>
<dbReference type="Gene3D" id="3.30.70.1450">
    <property type="entry name" value="Regulator of K+ conductance, C-terminal domain"/>
    <property type="match status" value="1"/>
</dbReference>
<sequence>MEAIKQIKIGITVIGVIILLASLGLMRYENWDFFTALYVTIITITTVGYGDYVPQTIKGKLITVGYIIFGAGAMAYTFGSIAGFFIEGRFKEIIYLKKMKSRLKKMEDHYIICGFGKIGKVVAKKFEDANVPYVVIDSDQSIMESPLEQYPHLSYVIGDASSDEILIKAGAHKAKGLITAVNSDADNAFITISAKEINPNIYIVAKADKDSSVDKLIKAGADRAVSPYDIGGLRIAELSLKPEILDFVSTLMDASQDMEIGRYEVSPNSKVVGHSLYECKIRQTTGTTILAIKKIKEDGSDDIIINPESDVILKEHDILYVFGTKEQLRKLKEILL</sequence>
<dbReference type="SUPFAM" id="SSF81324">
    <property type="entry name" value="Voltage-gated potassium channels"/>
    <property type="match status" value="1"/>
</dbReference>
<evidence type="ECO:0000313" key="5">
    <source>
        <dbReference type="EMBL" id="ABR56037.1"/>
    </source>
</evidence>
<dbReference type="Gene3D" id="3.40.50.720">
    <property type="entry name" value="NAD(P)-binding Rossmann-like Domain"/>
    <property type="match status" value="1"/>
</dbReference>
<feature type="domain" description="RCK C-terminal" evidence="4">
    <location>
        <begin position="248"/>
        <end position="336"/>
    </location>
</feature>
<dbReference type="InterPro" id="IPR036291">
    <property type="entry name" value="NAD(P)-bd_dom_sf"/>
</dbReference>
<dbReference type="OrthoDB" id="43518at2157"/>
<keyword evidence="6" id="KW-1185">Reference proteome</keyword>
<keyword evidence="2" id="KW-1133">Transmembrane helix</keyword>
<dbReference type="GO" id="GO:0008324">
    <property type="term" value="F:monoatomic cation transmembrane transporter activity"/>
    <property type="evidence" value="ECO:0007669"/>
    <property type="project" value="InterPro"/>
</dbReference>
<feature type="domain" description="RCK N-terminal" evidence="3">
    <location>
        <begin position="107"/>
        <end position="225"/>
    </location>
</feature>
<dbReference type="GeneID" id="5326856"/>
<dbReference type="EMBL" id="CP000743">
    <property type="protein sequence ID" value="ABR56037.1"/>
    <property type="molecule type" value="Genomic_DNA"/>
</dbReference>
<evidence type="ECO:0000313" key="6">
    <source>
        <dbReference type="Proteomes" id="UP000001106"/>
    </source>
</evidence>
<dbReference type="InterPro" id="IPR006037">
    <property type="entry name" value="RCK_C"/>
</dbReference>
<keyword evidence="2" id="KW-0472">Membrane</keyword>
<dbReference type="InterPro" id="IPR003148">
    <property type="entry name" value="RCK_N"/>
</dbReference>
<dbReference type="PANTHER" id="PTHR43833">
    <property type="entry name" value="POTASSIUM CHANNEL PROTEIN 2-RELATED-RELATED"/>
    <property type="match status" value="1"/>
</dbReference>
<dbReference type="PROSITE" id="PS51202">
    <property type="entry name" value="RCK_C"/>
    <property type="match status" value="1"/>
</dbReference>
<dbReference type="GO" id="GO:0006813">
    <property type="term" value="P:potassium ion transport"/>
    <property type="evidence" value="ECO:0007669"/>
    <property type="project" value="InterPro"/>
</dbReference>
<dbReference type="Gene3D" id="1.10.287.70">
    <property type="match status" value="1"/>
</dbReference>
<comment type="subcellular location">
    <subcellularLocation>
        <location evidence="1">Cell membrane</location>
        <topology evidence="1">Multi-pass membrane protein</topology>
    </subcellularLocation>
</comment>
<dbReference type="eggNOG" id="arCOG01958">
    <property type="taxonomic scope" value="Archaea"/>
</dbReference>
<name>A6UU65_META3</name>
<proteinExistence type="predicted"/>
<evidence type="ECO:0000259" key="4">
    <source>
        <dbReference type="PROSITE" id="PS51202"/>
    </source>
</evidence>
<gene>
    <name evidence="5" type="ordered locus">Maeo_0451</name>
</gene>